<dbReference type="CDD" id="cd08185">
    <property type="entry name" value="Fe-ADH-like"/>
    <property type="match status" value="1"/>
</dbReference>
<organism evidence="5 6">
    <name type="scientific">Spirosoma arboris</name>
    <dbReference type="NCBI Taxonomy" id="2682092"/>
    <lineage>
        <taxon>Bacteria</taxon>
        <taxon>Pseudomonadati</taxon>
        <taxon>Bacteroidota</taxon>
        <taxon>Cytophagia</taxon>
        <taxon>Cytophagales</taxon>
        <taxon>Cytophagaceae</taxon>
        <taxon>Spirosoma</taxon>
    </lineage>
</organism>
<dbReference type="Pfam" id="PF00465">
    <property type="entry name" value="Fe-ADH"/>
    <property type="match status" value="1"/>
</dbReference>
<proteinExistence type="inferred from homology"/>
<dbReference type="SUPFAM" id="SSF56796">
    <property type="entry name" value="Dehydroquinate synthase-like"/>
    <property type="match status" value="1"/>
</dbReference>
<dbReference type="InterPro" id="IPR039697">
    <property type="entry name" value="Alcohol_dehydrogenase_Fe"/>
</dbReference>
<sequence length="393" mass="42344">MFVPTRIVFGRGELTNLHSQPMPGKKALLLISNGKSTRQHGYLARTEAQLKQAGIDTVLFDQIEANPFKSTVMAASILARQHQCDFIVALGGGSVIDASKAIAVVSTNPGDFWDYIAVGTGKKKPVEHKPLPIVAIPTTAGTGSEVDPWGAIINEETNEKVGFGIDDTYPVLAVIDPELTMSVPPAFTAYQGFDAMFHSIERYLSKTANALSDVVTLNAVETIAGHIAQAVNHGNDLNAREQIALGNLMSGIIMKLSSGISQHSLENAMTAFYPDLPHGAGLLILCEAYFTDMIDKHVCDERFVQLARVMGIPDATEPTEFITALTHLMAECGVAQLNMADYGISPDEFGKFTVNARATMGGLFLADRVPLSDEDCVAIYTTAYYKMSTINQA</sequence>
<dbReference type="FunFam" id="3.40.50.1970:FF:000003">
    <property type="entry name" value="Alcohol dehydrogenase, iron-containing"/>
    <property type="match status" value="1"/>
</dbReference>
<dbReference type="AlphaFoldDB" id="A0A7K1SGG0"/>
<accession>A0A7K1SGG0</accession>
<dbReference type="Gene3D" id="3.40.50.1970">
    <property type="match status" value="1"/>
</dbReference>
<evidence type="ECO:0000256" key="1">
    <source>
        <dbReference type="ARBA" id="ARBA00007358"/>
    </source>
</evidence>
<dbReference type="PANTHER" id="PTHR11496:SF104">
    <property type="entry name" value="3-DEOXY-ALPHA-D-MANNO-OCTULOSONATE 8-OXIDASE"/>
    <property type="match status" value="1"/>
</dbReference>
<evidence type="ECO:0000259" key="4">
    <source>
        <dbReference type="Pfam" id="PF25137"/>
    </source>
</evidence>
<evidence type="ECO:0000313" key="6">
    <source>
        <dbReference type="Proteomes" id="UP000436006"/>
    </source>
</evidence>
<evidence type="ECO:0000256" key="2">
    <source>
        <dbReference type="ARBA" id="ARBA00023002"/>
    </source>
</evidence>
<dbReference type="GO" id="GO:0046872">
    <property type="term" value="F:metal ion binding"/>
    <property type="evidence" value="ECO:0007669"/>
    <property type="project" value="InterPro"/>
</dbReference>
<dbReference type="EMBL" id="WPIN01000008">
    <property type="protein sequence ID" value="MVM32833.1"/>
    <property type="molecule type" value="Genomic_DNA"/>
</dbReference>
<protein>
    <submittedName>
        <fullName evidence="5">Iron-containing alcohol dehydrogenase</fullName>
    </submittedName>
</protein>
<reference evidence="5 6" key="1">
    <citation type="submission" date="2019-12" db="EMBL/GenBank/DDBJ databases">
        <title>Spirosoma sp. HMF4905 genome sequencing and assembly.</title>
        <authorList>
            <person name="Kang H."/>
            <person name="Cha I."/>
            <person name="Kim H."/>
            <person name="Joh K."/>
        </authorList>
    </citation>
    <scope>NUCLEOTIDE SEQUENCE [LARGE SCALE GENOMIC DNA]</scope>
    <source>
        <strain evidence="5 6">HMF4905</strain>
    </source>
</reference>
<gene>
    <name evidence="5" type="ORF">GO755_22525</name>
</gene>
<dbReference type="PANTHER" id="PTHR11496">
    <property type="entry name" value="ALCOHOL DEHYDROGENASE"/>
    <property type="match status" value="1"/>
</dbReference>
<keyword evidence="2" id="KW-0560">Oxidoreductase</keyword>
<dbReference type="Proteomes" id="UP000436006">
    <property type="component" value="Unassembled WGS sequence"/>
</dbReference>
<feature type="domain" description="Alcohol dehydrogenase iron-type/glycerol dehydrogenase GldA" evidence="3">
    <location>
        <begin position="4"/>
        <end position="177"/>
    </location>
</feature>
<dbReference type="Gene3D" id="1.20.1090.10">
    <property type="entry name" value="Dehydroquinate synthase-like - alpha domain"/>
    <property type="match status" value="1"/>
</dbReference>
<evidence type="ECO:0000313" key="5">
    <source>
        <dbReference type="EMBL" id="MVM32833.1"/>
    </source>
</evidence>
<evidence type="ECO:0000259" key="3">
    <source>
        <dbReference type="Pfam" id="PF00465"/>
    </source>
</evidence>
<comment type="caution">
    <text evidence="5">The sequence shown here is derived from an EMBL/GenBank/DDBJ whole genome shotgun (WGS) entry which is preliminary data.</text>
</comment>
<dbReference type="GO" id="GO:0004022">
    <property type="term" value="F:alcohol dehydrogenase (NAD+) activity"/>
    <property type="evidence" value="ECO:0007669"/>
    <property type="project" value="TreeGrafter"/>
</dbReference>
<dbReference type="InterPro" id="IPR001670">
    <property type="entry name" value="ADH_Fe/GldA"/>
</dbReference>
<dbReference type="Pfam" id="PF25137">
    <property type="entry name" value="ADH_Fe_C"/>
    <property type="match status" value="1"/>
</dbReference>
<name>A0A7K1SGG0_9BACT</name>
<comment type="similarity">
    <text evidence="1">Belongs to the iron-containing alcohol dehydrogenase family.</text>
</comment>
<keyword evidence="6" id="KW-1185">Reference proteome</keyword>
<dbReference type="InterPro" id="IPR056798">
    <property type="entry name" value="ADH_Fe_C"/>
</dbReference>
<feature type="domain" description="Fe-containing alcohol dehydrogenase-like C-terminal" evidence="4">
    <location>
        <begin position="188"/>
        <end position="384"/>
    </location>
</feature>